<keyword evidence="3" id="KW-1185">Reference proteome</keyword>
<dbReference type="EMBL" id="FNJI01000025">
    <property type="protein sequence ID" value="SDP54733.1"/>
    <property type="molecule type" value="Genomic_DNA"/>
</dbReference>
<organism evidence="2 3">
    <name type="scientific">Desulforhopalus singaporensis</name>
    <dbReference type="NCBI Taxonomy" id="91360"/>
    <lineage>
        <taxon>Bacteria</taxon>
        <taxon>Pseudomonadati</taxon>
        <taxon>Thermodesulfobacteriota</taxon>
        <taxon>Desulfobulbia</taxon>
        <taxon>Desulfobulbales</taxon>
        <taxon>Desulfocapsaceae</taxon>
        <taxon>Desulforhopalus</taxon>
    </lineage>
</organism>
<dbReference type="PANTHER" id="PTHR12277:SF81">
    <property type="entry name" value="PROTEIN ABHD13"/>
    <property type="match status" value="1"/>
</dbReference>
<dbReference type="STRING" id="91360.SAMN05660330_03136"/>
<evidence type="ECO:0000313" key="3">
    <source>
        <dbReference type="Proteomes" id="UP000199073"/>
    </source>
</evidence>
<dbReference type="Gene3D" id="3.40.50.1820">
    <property type="entry name" value="alpha/beta hydrolase"/>
    <property type="match status" value="1"/>
</dbReference>
<dbReference type="InterPro" id="IPR000073">
    <property type="entry name" value="AB_hydrolase_1"/>
</dbReference>
<dbReference type="Proteomes" id="UP000199073">
    <property type="component" value="Unassembled WGS sequence"/>
</dbReference>
<evidence type="ECO:0000313" key="2">
    <source>
        <dbReference type="EMBL" id="SDP54733.1"/>
    </source>
</evidence>
<evidence type="ECO:0000259" key="1">
    <source>
        <dbReference type="Pfam" id="PF00561"/>
    </source>
</evidence>
<dbReference type="SUPFAM" id="SSF53474">
    <property type="entry name" value="alpha/beta-Hydrolases"/>
    <property type="match status" value="1"/>
</dbReference>
<reference evidence="2 3" key="1">
    <citation type="submission" date="2016-10" db="EMBL/GenBank/DDBJ databases">
        <authorList>
            <person name="de Groot N.N."/>
        </authorList>
    </citation>
    <scope>NUCLEOTIDE SEQUENCE [LARGE SCALE GENOMIC DNA]</scope>
    <source>
        <strain evidence="2 3">DSM 12130</strain>
    </source>
</reference>
<accession>A0A1H0TL24</accession>
<protein>
    <recommendedName>
        <fullName evidence="1">AB hydrolase-1 domain-containing protein</fullName>
    </recommendedName>
</protein>
<proteinExistence type="predicted"/>
<dbReference type="InterPro" id="IPR029058">
    <property type="entry name" value="AB_hydrolase_fold"/>
</dbReference>
<name>A0A1H0TL24_9BACT</name>
<gene>
    <name evidence="2" type="ORF">SAMN05660330_03136</name>
</gene>
<dbReference type="AlphaFoldDB" id="A0A1H0TL24"/>
<dbReference type="RefSeq" id="WP_092224504.1">
    <property type="nucleotide sequence ID" value="NZ_FNJI01000025.1"/>
</dbReference>
<dbReference type="PANTHER" id="PTHR12277">
    <property type="entry name" value="ALPHA/BETA HYDROLASE DOMAIN-CONTAINING PROTEIN"/>
    <property type="match status" value="1"/>
</dbReference>
<feature type="domain" description="AB hydrolase-1" evidence="1">
    <location>
        <begin position="69"/>
        <end position="174"/>
    </location>
</feature>
<dbReference type="OrthoDB" id="9777090at2"/>
<dbReference type="Pfam" id="PF00561">
    <property type="entry name" value="Abhydrolase_1"/>
    <property type="match status" value="1"/>
</dbReference>
<sequence>MMIAKTAVTLLLLVVAGYAGLCLLLYVMQRSMLYFPTAEVYRSDIEVVRLKSGKEVLKVWQLEGDNDQAVLYFGGNAEDVALNIEQFKRIFPGYSVFLLNYRGYGGSTGTPTEKGLYADAASLFDYADKRYKRVSVVGRSLGTGVAMDLAANRTVEKLILVTPFDSMVNVAKAHYPLLPVSLMLKDRYTSVDKVDGFRMPILVVTAEDDLVVPRKRSDDLIALLPPELVEAVIIEGVDHSSVCANPVYEQAVRTFMGIAEVIDR</sequence>